<dbReference type="SUPFAM" id="SSF56235">
    <property type="entry name" value="N-terminal nucleophile aminohydrolases (Ntn hydrolases)"/>
    <property type="match status" value="1"/>
</dbReference>
<dbReference type="EMBL" id="CP006650">
    <property type="protein sequence ID" value="AGT07400.1"/>
    <property type="molecule type" value="Genomic_DNA"/>
</dbReference>
<dbReference type="OrthoDB" id="582107at2"/>
<reference evidence="1 2" key="1">
    <citation type="journal article" date="2014" name="BMC Genomics">
        <title>Architecture and functions of a multipartite genome of the methylotrophic bacterium Paracoccus aminophilus JCM 7686, containing primary and secondary chromids.</title>
        <authorList>
            <person name="Dziewit L."/>
            <person name="Czarnecki J."/>
            <person name="Wibberg D."/>
            <person name="Radlinska M."/>
            <person name="Mrozek P."/>
            <person name="Szymczak M."/>
            <person name="Schluter A."/>
            <person name="Puhler A."/>
            <person name="Bartosik D."/>
        </authorList>
    </citation>
    <scope>NUCLEOTIDE SEQUENCE [LARGE SCALE GENOMIC DNA]</scope>
    <source>
        <strain evidence="1">JCM 7686</strain>
    </source>
</reference>
<dbReference type="AlphaFoldDB" id="S5XVJ0"/>
<sequence length="276" mass="31195">MTISLVWQRKFAGIDEILFASDSRLSAGYRWDCAQKIFPIDGPNFCISFAGSTDFAFPCIFHFQRMVRNYPRFSNGAAPISVFAKDFVAIVNQLRTLVDDKLLAQFHMTEFLLAGYDFVTGEFYGRSIRYDTKSDRYQAFHLGGIRSGGVEATVGFAGDKKAEYFKGLGIILDKQRTELNYQPLEALSEILGKQDQSSPIGGSPQVVKVYRHRNYLPYAVRKNSSDPISLFGRPLLDYEQTLYPIMEIDKFGGEGFIHYPTGENSRRLTPPKGTQI</sequence>
<dbReference type="eggNOG" id="ENOG502Z9YA">
    <property type="taxonomic scope" value="Bacteria"/>
</dbReference>
<protein>
    <submittedName>
        <fullName evidence="1">Uncharacterized protein</fullName>
    </submittedName>
</protein>
<gene>
    <name evidence="1" type="ORF">JCM7686_0289</name>
</gene>
<name>S5XVJ0_PARAH</name>
<dbReference type="Proteomes" id="UP000015480">
    <property type="component" value="Chromosome"/>
</dbReference>
<proteinExistence type="predicted"/>
<organism evidence="1 2">
    <name type="scientific">Paracoccus aminophilus JCM 7686</name>
    <dbReference type="NCBI Taxonomy" id="1367847"/>
    <lineage>
        <taxon>Bacteria</taxon>
        <taxon>Pseudomonadati</taxon>
        <taxon>Pseudomonadota</taxon>
        <taxon>Alphaproteobacteria</taxon>
        <taxon>Rhodobacterales</taxon>
        <taxon>Paracoccaceae</taxon>
        <taxon>Paracoccus</taxon>
    </lineage>
</organism>
<accession>S5XVJ0</accession>
<dbReference type="InterPro" id="IPR029055">
    <property type="entry name" value="Ntn_hydrolases_N"/>
</dbReference>
<dbReference type="KEGG" id="pami:JCM7686_0289"/>
<dbReference type="HOGENOM" id="CLU_073041_0_0_5"/>
<evidence type="ECO:0000313" key="2">
    <source>
        <dbReference type="Proteomes" id="UP000015480"/>
    </source>
</evidence>
<evidence type="ECO:0000313" key="1">
    <source>
        <dbReference type="EMBL" id="AGT07400.1"/>
    </source>
</evidence>
<dbReference type="RefSeq" id="WP_020949040.1">
    <property type="nucleotide sequence ID" value="NC_022041.1"/>
</dbReference>
<dbReference type="Gene3D" id="3.60.20.10">
    <property type="entry name" value="Glutamine Phosphoribosylpyrophosphate, subunit 1, domain 1"/>
    <property type="match status" value="1"/>
</dbReference>
<keyword evidence="2" id="KW-1185">Reference proteome</keyword>